<dbReference type="GO" id="GO:0003824">
    <property type="term" value="F:catalytic activity"/>
    <property type="evidence" value="ECO:0007669"/>
    <property type="project" value="InterPro"/>
</dbReference>
<dbReference type="InterPro" id="IPR036318">
    <property type="entry name" value="FAD-bd_PCMH-like_sf"/>
</dbReference>
<dbReference type="PROSITE" id="PS51387">
    <property type="entry name" value="FAD_PCMH"/>
    <property type="match status" value="1"/>
</dbReference>
<sequence>MEHPQLIAALIQLLGPHAVVTDPDALATYDADASMLVARAPEVVVLPANAQQAAAAVALAVAAGLPVVARGAGTGIAGGTVPVRGGMVLSTARMNAIEQVDLRSRYARVGAGLVNGDLNTHLAPWGYQFAPDPSSQRASTLGGNLATNAGGPHCLKYGVTVNHILAVELIRPDGQCIWTSDGVPDAAGYDLTGLVVGHEGTFGVVTRALVRLTPLPEAKRVVMALFPSVVAASSAVSRVIAAGALPTSLEVMDYHGIRAVNGAYGLGLPEAAGVTLLIIEVDGVEDGLDELLGAILDLCRAEGAFELRPARTAEEQARVWTARKAFAGALGRLAPAYLLVDTVVPRTRLPKMLEYIEGLRHVYGVEVCNVFHAGDGNLHPLFLYDPREPEQVQRAHAIAKDVLTQSIAEGGVISGEHGIAIEKQEYIPLLFTPTEMELQAAIYMVFNQGDHFNPAKRFPLAMPPAMLAARRHARLKHLEGEGF</sequence>
<dbReference type="Gene3D" id="3.30.465.10">
    <property type="match status" value="1"/>
</dbReference>
<dbReference type="Pfam" id="PF01565">
    <property type="entry name" value="FAD_binding_4"/>
    <property type="match status" value="1"/>
</dbReference>
<dbReference type="PANTHER" id="PTHR42934:SF1">
    <property type="entry name" value="GLYCOLATE OXIDASE SUBUNIT GLCD"/>
    <property type="match status" value="1"/>
</dbReference>
<protein>
    <submittedName>
        <fullName evidence="4">FAD-binding protein</fullName>
    </submittedName>
</protein>
<comment type="caution">
    <text evidence="4">The sequence shown here is derived from an EMBL/GenBank/DDBJ whole genome shotgun (WGS) entry which is preliminary data.</text>
</comment>
<accession>A0A426TZ25</accession>
<evidence type="ECO:0000256" key="2">
    <source>
        <dbReference type="ARBA" id="ARBA00022827"/>
    </source>
</evidence>
<feature type="domain" description="FAD-binding PCMH-type" evidence="3">
    <location>
        <begin position="36"/>
        <end position="215"/>
    </location>
</feature>
<dbReference type="PANTHER" id="PTHR42934">
    <property type="entry name" value="GLYCOLATE OXIDASE SUBUNIT GLCD"/>
    <property type="match status" value="1"/>
</dbReference>
<keyword evidence="2" id="KW-0274">FAD</keyword>
<name>A0A426TZ25_9CHLR</name>
<dbReference type="SUPFAM" id="SSF56176">
    <property type="entry name" value="FAD-binding/transporter-associated domain-like"/>
    <property type="match status" value="1"/>
</dbReference>
<dbReference type="Proteomes" id="UP000280307">
    <property type="component" value="Unassembled WGS sequence"/>
</dbReference>
<dbReference type="Pfam" id="PF02913">
    <property type="entry name" value="FAD-oxidase_C"/>
    <property type="match status" value="1"/>
</dbReference>
<proteinExistence type="predicted"/>
<dbReference type="AlphaFoldDB" id="A0A426TZ25"/>
<dbReference type="Gene3D" id="3.30.70.2740">
    <property type="match status" value="1"/>
</dbReference>
<dbReference type="SUPFAM" id="SSF55103">
    <property type="entry name" value="FAD-linked oxidases, C-terminal domain"/>
    <property type="match status" value="1"/>
</dbReference>
<keyword evidence="1" id="KW-0285">Flavoprotein</keyword>
<reference evidence="4 5" key="1">
    <citation type="submission" date="2018-12" db="EMBL/GenBank/DDBJ databases">
        <title>Genome Sequence of Candidatus Viridilinea halotolerans isolated from saline sulfide-rich spring.</title>
        <authorList>
            <person name="Grouzdev D.S."/>
            <person name="Burganskaya E.I."/>
            <person name="Krutkina M.S."/>
            <person name="Sukhacheva M.V."/>
            <person name="Gorlenko V.M."/>
        </authorList>
    </citation>
    <scope>NUCLEOTIDE SEQUENCE [LARGE SCALE GENOMIC DNA]</scope>
    <source>
        <strain evidence="4">Chok-6</strain>
    </source>
</reference>
<evidence type="ECO:0000313" key="4">
    <source>
        <dbReference type="EMBL" id="RRR71528.1"/>
    </source>
</evidence>
<dbReference type="InterPro" id="IPR006094">
    <property type="entry name" value="Oxid_FAD_bind_N"/>
</dbReference>
<evidence type="ECO:0000313" key="5">
    <source>
        <dbReference type="Proteomes" id="UP000280307"/>
    </source>
</evidence>
<dbReference type="InterPro" id="IPR004113">
    <property type="entry name" value="FAD-bd_oxidored_4_C"/>
</dbReference>
<dbReference type="InterPro" id="IPR016164">
    <property type="entry name" value="FAD-linked_Oxase-like_C"/>
</dbReference>
<feature type="non-terminal residue" evidence="4">
    <location>
        <position position="483"/>
    </location>
</feature>
<evidence type="ECO:0000256" key="1">
    <source>
        <dbReference type="ARBA" id="ARBA00022630"/>
    </source>
</evidence>
<organism evidence="4 5">
    <name type="scientific">Candidatus Viridilinea halotolerans</name>
    <dbReference type="NCBI Taxonomy" id="2491704"/>
    <lineage>
        <taxon>Bacteria</taxon>
        <taxon>Bacillati</taxon>
        <taxon>Chloroflexota</taxon>
        <taxon>Chloroflexia</taxon>
        <taxon>Chloroflexales</taxon>
        <taxon>Chloroflexineae</taxon>
        <taxon>Oscillochloridaceae</taxon>
        <taxon>Candidatus Viridilinea</taxon>
    </lineage>
</organism>
<dbReference type="EMBL" id="RSAS01000443">
    <property type="protein sequence ID" value="RRR71528.1"/>
    <property type="molecule type" value="Genomic_DNA"/>
</dbReference>
<dbReference type="InterPro" id="IPR016166">
    <property type="entry name" value="FAD-bd_PCMH"/>
</dbReference>
<dbReference type="InterPro" id="IPR016169">
    <property type="entry name" value="FAD-bd_PCMH_sub2"/>
</dbReference>
<evidence type="ECO:0000259" key="3">
    <source>
        <dbReference type="PROSITE" id="PS51387"/>
    </source>
</evidence>
<dbReference type="GO" id="GO:0071949">
    <property type="term" value="F:FAD binding"/>
    <property type="evidence" value="ECO:0007669"/>
    <property type="project" value="InterPro"/>
</dbReference>
<gene>
    <name evidence="4" type="ORF">EI684_11500</name>
</gene>
<dbReference type="InterPro" id="IPR051914">
    <property type="entry name" value="FAD-linked_OxidoTrans_Type4"/>
</dbReference>